<gene>
    <name evidence="2" type="ORF">L1049_010781</name>
</gene>
<sequence>MWDKVFWANNKKLKNKEAFPEDETHLKDLRVRNVFHQREVKTRSAKIKRLDEDRIVVSGHTGSYVSNTESQWVSDSFDGLKSLFEDNEDDGEWVFLVPELKGIEERKLYLKRCLLGRFCDEAGSQEDIANWATRVWKVPFGVKVSYLYDDVLLFLLRSEEEARRVLISGNRLKRGVFLDLSIWTPLMGTREAVKKKKKKLVDAVLHVAGLNPRSFRQFHSNGKAHRPGPDNIVDCELLCQRREENAVIGASESLVFFCFELVG</sequence>
<dbReference type="EMBL" id="JBBPBK010000197">
    <property type="protein sequence ID" value="KAK9266263.1"/>
    <property type="molecule type" value="Genomic_DNA"/>
</dbReference>
<dbReference type="InterPro" id="IPR025558">
    <property type="entry name" value="DUF4283"/>
</dbReference>
<accession>A0AAP0R381</accession>
<keyword evidence="3" id="KW-1185">Reference proteome</keyword>
<comment type="caution">
    <text evidence="2">The sequence shown here is derived from an EMBL/GenBank/DDBJ whole genome shotgun (WGS) entry which is preliminary data.</text>
</comment>
<reference evidence="2 3" key="1">
    <citation type="journal article" date="2024" name="Plant J.">
        <title>Genome sequences and population genomics reveal climatic adaptation and genomic divergence between two closely related sweetgum species.</title>
        <authorList>
            <person name="Xu W.Q."/>
            <person name="Ren C.Q."/>
            <person name="Zhang X.Y."/>
            <person name="Comes H.P."/>
            <person name="Liu X.H."/>
            <person name="Li Y.G."/>
            <person name="Kettle C.J."/>
            <person name="Jalonen R."/>
            <person name="Gaisberger H."/>
            <person name="Ma Y.Z."/>
            <person name="Qiu Y.X."/>
        </authorList>
    </citation>
    <scope>NUCLEOTIDE SEQUENCE [LARGE SCALE GENOMIC DNA]</scope>
    <source>
        <strain evidence="2">Hangzhou</strain>
    </source>
</reference>
<evidence type="ECO:0000259" key="1">
    <source>
        <dbReference type="Pfam" id="PF14111"/>
    </source>
</evidence>
<proteinExistence type="predicted"/>
<dbReference type="AlphaFoldDB" id="A0AAP0R381"/>
<evidence type="ECO:0000313" key="2">
    <source>
        <dbReference type="EMBL" id="KAK9266263.1"/>
    </source>
</evidence>
<organism evidence="2 3">
    <name type="scientific">Liquidambar formosana</name>
    <name type="common">Formosan gum</name>
    <dbReference type="NCBI Taxonomy" id="63359"/>
    <lineage>
        <taxon>Eukaryota</taxon>
        <taxon>Viridiplantae</taxon>
        <taxon>Streptophyta</taxon>
        <taxon>Embryophyta</taxon>
        <taxon>Tracheophyta</taxon>
        <taxon>Spermatophyta</taxon>
        <taxon>Magnoliopsida</taxon>
        <taxon>eudicotyledons</taxon>
        <taxon>Gunneridae</taxon>
        <taxon>Pentapetalae</taxon>
        <taxon>Saxifragales</taxon>
        <taxon>Altingiaceae</taxon>
        <taxon>Liquidambar</taxon>
    </lineage>
</organism>
<dbReference type="Pfam" id="PF14111">
    <property type="entry name" value="DUF4283"/>
    <property type="match status" value="1"/>
</dbReference>
<evidence type="ECO:0000313" key="3">
    <source>
        <dbReference type="Proteomes" id="UP001415857"/>
    </source>
</evidence>
<name>A0AAP0R381_LIQFO</name>
<dbReference type="Proteomes" id="UP001415857">
    <property type="component" value="Unassembled WGS sequence"/>
</dbReference>
<protein>
    <recommendedName>
        <fullName evidence="1">DUF4283 domain-containing protein</fullName>
    </recommendedName>
</protein>
<feature type="domain" description="DUF4283" evidence="1">
    <location>
        <begin position="110"/>
        <end position="187"/>
    </location>
</feature>